<dbReference type="Proteomes" id="UP000774617">
    <property type="component" value="Unassembled WGS sequence"/>
</dbReference>
<evidence type="ECO:0000313" key="2">
    <source>
        <dbReference type="EMBL" id="KAH7061503.1"/>
    </source>
</evidence>
<evidence type="ECO:0000313" key="3">
    <source>
        <dbReference type="Proteomes" id="UP000774617"/>
    </source>
</evidence>
<evidence type="ECO:0000256" key="1">
    <source>
        <dbReference type="SAM" id="SignalP"/>
    </source>
</evidence>
<protein>
    <submittedName>
        <fullName evidence="2">Uncharacterized protein</fullName>
    </submittedName>
</protein>
<reference evidence="2 3" key="1">
    <citation type="journal article" date="2021" name="Nat. Commun.">
        <title>Genetic determinants of endophytism in the Arabidopsis root mycobiome.</title>
        <authorList>
            <person name="Mesny F."/>
            <person name="Miyauchi S."/>
            <person name="Thiergart T."/>
            <person name="Pickel B."/>
            <person name="Atanasova L."/>
            <person name="Karlsson M."/>
            <person name="Huettel B."/>
            <person name="Barry K.W."/>
            <person name="Haridas S."/>
            <person name="Chen C."/>
            <person name="Bauer D."/>
            <person name="Andreopoulos W."/>
            <person name="Pangilinan J."/>
            <person name="LaButti K."/>
            <person name="Riley R."/>
            <person name="Lipzen A."/>
            <person name="Clum A."/>
            <person name="Drula E."/>
            <person name="Henrissat B."/>
            <person name="Kohler A."/>
            <person name="Grigoriev I.V."/>
            <person name="Martin F.M."/>
            <person name="Hacquard S."/>
        </authorList>
    </citation>
    <scope>NUCLEOTIDE SEQUENCE [LARGE SCALE GENOMIC DNA]</scope>
    <source>
        <strain evidence="2 3">MPI-SDFR-AT-0080</strain>
    </source>
</reference>
<feature type="chain" id="PRO_5047402145" evidence="1">
    <location>
        <begin position="21"/>
        <end position="78"/>
    </location>
</feature>
<feature type="signal peptide" evidence="1">
    <location>
        <begin position="1"/>
        <end position="20"/>
    </location>
</feature>
<keyword evidence="3" id="KW-1185">Reference proteome</keyword>
<dbReference type="EMBL" id="JAGTJR010000004">
    <property type="protein sequence ID" value="KAH7061503.1"/>
    <property type="molecule type" value="Genomic_DNA"/>
</dbReference>
<keyword evidence="1" id="KW-0732">Signal</keyword>
<sequence length="78" mass="8603">MFQGGMRIFSFIARLGQTSAVQLSPSQQCPFDGSPKVGEIGCILRVSVGYQCFYVHVDFEDKLNTEELARGSHSVMSL</sequence>
<organism evidence="2 3">
    <name type="scientific">Macrophomina phaseolina</name>
    <dbReference type="NCBI Taxonomy" id="35725"/>
    <lineage>
        <taxon>Eukaryota</taxon>
        <taxon>Fungi</taxon>
        <taxon>Dikarya</taxon>
        <taxon>Ascomycota</taxon>
        <taxon>Pezizomycotina</taxon>
        <taxon>Dothideomycetes</taxon>
        <taxon>Dothideomycetes incertae sedis</taxon>
        <taxon>Botryosphaeriales</taxon>
        <taxon>Botryosphaeriaceae</taxon>
        <taxon>Macrophomina</taxon>
    </lineage>
</organism>
<proteinExistence type="predicted"/>
<gene>
    <name evidence="2" type="ORF">B0J12DRAFT_297953</name>
</gene>
<comment type="caution">
    <text evidence="2">The sequence shown here is derived from an EMBL/GenBank/DDBJ whole genome shotgun (WGS) entry which is preliminary data.</text>
</comment>
<accession>A0ABQ8GP10</accession>
<name>A0ABQ8GP10_9PEZI</name>